<evidence type="ECO:0000256" key="1">
    <source>
        <dbReference type="ARBA" id="ARBA00002074"/>
    </source>
</evidence>
<keyword evidence="3" id="KW-0963">Cytoplasm</keyword>
<dbReference type="Gene3D" id="3.40.50.300">
    <property type="entry name" value="P-loop containing nucleotide triphosphate hydrolases"/>
    <property type="match status" value="1"/>
</dbReference>
<keyword evidence="13" id="KW-1185">Reference proteome</keyword>
<dbReference type="InterPro" id="IPR038005">
    <property type="entry name" value="RX-like_CC"/>
</dbReference>
<evidence type="ECO:0000256" key="3">
    <source>
        <dbReference type="ARBA" id="ARBA00022490"/>
    </source>
</evidence>
<feature type="domain" description="Disease resistance protein winged helix" evidence="10">
    <location>
        <begin position="452"/>
        <end position="522"/>
    </location>
</feature>
<evidence type="ECO:0000313" key="12">
    <source>
        <dbReference type="EMBL" id="OVA18806.1"/>
    </source>
</evidence>
<dbReference type="Pfam" id="PF18052">
    <property type="entry name" value="Rx_N"/>
    <property type="match status" value="1"/>
</dbReference>
<dbReference type="SUPFAM" id="SSF52058">
    <property type="entry name" value="L domain-like"/>
    <property type="match status" value="1"/>
</dbReference>
<dbReference type="PRINTS" id="PR00364">
    <property type="entry name" value="DISEASERSIST"/>
</dbReference>
<reference evidence="12 13" key="1">
    <citation type="journal article" date="2017" name="Mol. Plant">
        <title>The Genome of Medicinal Plant Macleaya cordata Provides New Insights into Benzylisoquinoline Alkaloids Metabolism.</title>
        <authorList>
            <person name="Liu X."/>
            <person name="Liu Y."/>
            <person name="Huang P."/>
            <person name="Ma Y."/>
            <person name="Qing Z."/>
            <person name="Tang Q."/>
            <person name="Cao H."/>
            <person name="Cheng P."/>
            <person name="Zheng Y."/>
            <person name="Yuan Z."/>
            <person name="Zhou Y."/>
            <person name="Liu J."/>
            <person name="Tang Z."/>
            <person name="Zhuo Y."/>
            <person name="Zhang Y."/>
            <person name="Yu L."/>
            <person name="Huang J."/>
            <person name="Yang P."/>
            <person name="Peng Q."/>
            <person name="Zhang J."/>
            <person name="Jiang W."/>
            <person name="Zhang Z."/>
            <person name="Lin K."/>
            <person name="Ro D.K."/>
            <person name="Chen X."/>
            <person name="Xiong X."/>
            <person name="Shang Y."/>
            <person name="Huang S."/>
            <person name="Zeng J."/>
        </authorList>
    </citation>
    <scope>NUCLEOTIDE SEQUENCE [LARGE SCALE GENOMIC DNA]</scope>
    <source>
        <strain evidence="13">cv. BLH2017</strain>
        <tissue evidence="12">Root</tissue>
    </source>
</reference>
<dbReference type="Pfam" id="PF23559">
    <property type="entry name" value="WHD_DRP"/>
    <property type="match status" value="1"/>
</dbReference>
<evidence type="ECO:0000259" key="11">
    <source>
        <dbReference type="Pfam" id="PF23598"/>
    </source>
</evidence>
<evidence type="ECO:0000256" key="4">
    <source>
        <dbReference type="ARBA" id="ARBA00022667"/>
    </source>
</evidence>
<dbReference type="Proteomes" id="UP000195402">
    <property type="component" value="Unassembled WGS sequence"/>
</dbReference>
<dbReference type="Pfam" id="PF23598">
    <property type="entry name" value="LRR_14"/>
    <property type="match status" value="1"/>
</dbReference>
<name>A0A200R7Y8_MACCD</name>
<dbReference type="InterPro" id="IPR041118">
    <property type="entry name" value="Rx_N"/>
</dbReference>
<dbReference type="PANTHER" id="PTHR23155:SF1152">
    <property type="entry name" value="AAA+ ATPASE DOMAIN-CONTAINING PROTEIN"/>
    <property type="match status" value="1"/>
</dbReference>
<proteinExistence type="predicted"/>
<evidence type="ECO:0000259" key="9">
    <source>
        <dbReference type="Pfam" id="PF18052"/>
    </source>
</evidence>
<dbReference type="FunFam" id="1.10.10.10:FF:000322">
    <property type="entry name" value="Probable disease resistance protein At1g63360"/>
    <property type="match status" value="1"/>
</dbReference>
<feature type="domain" description="Disease resistance R13L4/SHOC-2-like LRR" evidence="11">
    <location>
        <begin position="574"/>
        <end position="897"/>
    </location>
</feature>
<dbReference type="EMBL" id="MVGT01000424">
    <property type="protein sequence ID" value="OVA18806.1"/>
    <property type="molecule type" value="Genomic_DNA"/>
</dbReference>
<evidence type="ECO:0000256" key="2">
    <source>
        <dbReference type="ARBA" id="ARBA00004496"/>
    </source>
</evidence>
<dbReference type="InParanoid" id="A0A200R7Y8"/>
<evidence type="ECO:0000259" key="10">
    <source>
        <dbReference type="Pfam" id="PF23559"/>
    </source>
</evidence>
<keyword evidence="5" id="KW-0677">Repeat</keyword>
<comment type="caution">
    <text evidence="12">The sequence shown here is derived from an EMBL/GenBank/DDBJ whole genome shotgun (WGS) entry which is preliminary data.</text>
</comment>
<dbReference type="Gene3D" id="1.10.8.430">
    <property type="entry name" value="Helical domain of apoptotic protease-activating factors"/>
    <property type="match status" value="1"/>
</dbReference>
<gene>
    <name evidence="12" type="ORF">BVC80_8719g7</name>
</gene>
<dbReference type="InterPro" id="IPR036388">
    <property type="entry name" value="WH-like_DNA-bd_sf"/>
</dbReference>
<evidence type="ECO:0000313" key="13">
    <source>
        <dbReference type="Proteomes" id="UP000195402"/>
    </source>
</evidence>
<evidence type="ECO:0000256" key="5">
    <source>
        <dbReference type="ARBA" id="ARBA00022737"/>
    </source>
</evidence>
<dbReference type="InterPro" id="IPR002182">
    <property type="entry name" value="NB-ARC"/>
</dbReference>
<feature type="domain" description="Disease resistance N-terminal" evidence="9">
    <location>
        <begin position="5"/>
        <end position="87"/>
    </location>
</feature>
<feature type="domain" description="NB-ARC" evidence="8">
    <location>
        <begin position="182"/>
        <end position="353"/>
    </location>
</feature>
<protein>
    <submittedName>
        <fullName evidence="12">Disease resistance protein</fullName>
    </submittedName>
</protein>
<dbReference type="Gene3D" id="3.80.10.10">
    <property type="entry name" value="Ribonuclease Inhibitor"/>
    <property type="match status" value="1"/>
</dbReference>
<sequence length="950" mass="108715">MAEAVVTFFLEKLSGLLTQEANLLGGVDEQVTSLQNMLQWLLHDIKRLDLIRRQDDRVKLWVNQIQDVAYDAEDVIDEFMVKISQPRHGIGHGFAARTLMRCITCTHKFPVLHELANQIKVINARVEEISANKSRCGIQSIEAAGESSMTMMNSNSTNEVLLLMRKEKRPPIADEWNVVGNEDSIRELKSLLIGGELRLTVVSIVGMGGLGKTTLANKVYQNQDVRGSFDRFSWVTVSQQYRTTKELFQGMFKSFELSYSNHDDEETNDGLRKKLREFLQGRKYLIVLDDIWNVEAWDELNTVFPDEENGSRVLITTRNKDVALYADPSGGQLHELHFLNEVESWELFLRKIFGFRGKTSPDEVIFSCPPELVDLGKQMVVKCGGLPLAIVVLGGLLSIKDKTQIAWSKVNDSVSWHLSTHGAGLGSCSRILALSYYNLPFYLKPCFLYMGLFPQDYEIRSSKLVQYWIAEGFIQRRGEETMEDVAEDYLEELIQRNMIQVVRRKRDGRIKRCRIHDLLLDLSVTKAKEDQFCEVYGRVSEFSKTNKIRRLSIHSVGLKEKEQCFSEFPNYTPHIRSLICSFIRIDGKQFLSLCRASFNLLRVLELNLEWESVVPEEIGDLVHLKYLALLATGGLKRIPKSIGRLVNLQFLDLGYTDLKIFPSVICNLTQLRYLCVCGLSIKDKQHLDRNPLRVDKLTNLQTLKSTSGSWIEDGGLSKLRELKKLVIRGSLVPYKNEILPNSIAKLDGLRSLKLSISEEIPNLLPFSNHKFLYKLRLEGTLVKSLCTTDFFPPNLIKLTLFQSQLEVDPMKTLEKLSNLRFFQLWVDSYVGKELVCSEGGFVKLQDLEIWGLKGLEEWVVKEGALISLRRLEIKNCKRLKMLPDGLQNLSTIQELKLVRMSDELMDRVKDHNVGSDWEKIKHIPSVDTKYGKESDFATEFLRFVLCLCAC</sequence>
<dbReference type="Gene3D" id="1.10.10.10">
    <property type="entry name" value="Winged helix-like DNA-binding domain superfamily/Winged helix DNA-binding domain"/>
    <property type="match status" value="1"/>
</dbReference>
<dbReference type="InterPro" id="IPR027417">
    <property type="entry name" value="P-loop_NTPase"/>
</dbReference>
<dbReference type="InterPro" id="IPR032675">
    <property type="entry name" value="LRR_dom_sf"/>
</dbReference>
<dbReference type="Pfam" id="PF00931">
    <property type="entry name" value="NB-ARC"/>
    <property type="match status" value="1"/>
</dbReference>
<evidence type="ECO:0000256" key="6">
    <source>
        <dbReference type="ARBA" id="ARBA00022741"/>
    </source>
</evidence>
<evidence type="ECO:0000256" key="7">
    <source>
        <dbReference type="ARBA" id="ARBA00022821"/>
    </source>
</evidence>
<keyword evidence="6" id="KW-0547">Nucleotide-binding</keyword>
<dbReference type="GO" id="GO:0043531">
    <property type="term" value="F:ADP binding"/>
    <property type="evidence" value="ECO:0007669"/>
    <property type="project" value="InterPro"/>
</dbReference>
<dbReference type="SUPFAM" id="SSF52540">
    <property type="entry name" value="P-loop containing nucleoside triphosphate hydrolases"/>
    <property type="match status" value="1"/>
</dbReference>
<keyword evidence="7" id="KW-0611">Plant defense</keyword>
<dbReference type="OMA" id="HMINERR"/>
<dbReference type="InterPro" id="IPR042197">
    <property type="entry name" value="Apaf_helical"/>
</dbReference>
<dbReference type="Gene3D" id="1.20.5.4130">
    <property type="match status" value="1"/>
</dbReference>
<organism evidence="12 13">
    <name type="scientific">Macleaya cordata</name>
    <name type="common">Five-seeded plume-poppy</name>
    <name type="synonym">Bocconia cordata</name>
    <dbReference type="NCBI Taxonomy" id="56857"/>
    <lineage>
        <taxon>Eukaryota</taxon>
        <taxon>Viridiplantae</taxon>
        <taxon>Streptophyta</taxon>
        <taxon>Embryophyta</taxon>
        <taxon>Tracheophyta</taxon>
        <taxon>Spermatophyta</taxon>
        <taxon>Magnoliopsida</taxon>
        <taxon>Ranunculales</taxon>
        <taxon>Papaveraceae</taxon>
        <taxon>Papaveroideae</taxon>
        <taxon>Macleaya</taxon>
    </lineage>
</organism>
<keyword evidence="4" id="KW-0381">Hypersensitive response</keyword>
<dbReference type="InterPro" id="IPR055414">
    <property type="entry name" value="LRR_R13L4/SHOC2-like"/>
</dbReference>
<dbReference type="CDD" id="cd14798">
    <property type="entry name" value="RX-CC_like"/>
    <property type="match status" value="1"/>
</dbReference>
<dbReference type="PANTHER" id="PTHR23155">
    <property type="entry name" value="DISEASE RESISTANCE PROTEIN RP"/>
    <property type="match status" value="1"/>
</dbReference>
<dbReference type="InterPro" id="IPR044974">
    <property type="entry name" value="Disease_R_plants"/>
</dbReference>
<dbReference type="InterPro" id="IPR058922">
    <property type="entry name" value="WHD_DRP"/>
</dbReference>
<evidence type="ECO:0000259" key="8">
    <source>
        <dbReference type="Pfam" id="PF00931"/>
    </source>
</evidence>
<dbReference type="STRING" id="56857.A0A200R7Y8"/>
<dbReference type="AlphaFoldDB" id="A0A200R7Y8"/>
<dbReference type="OrthoDB" id="646178at2759"/>
<dbReference type="GO" id="GO:0009626">
    <property type="term" value="P:plant-type hypersensitive response"/>
    <property type="evidence" value="ECO:0007669"/>
    <property type="project" value="UniProtKB-KW"/>
</dbReference>
<comment type="subcellular location">
    <subcellularLocation>
        <location evidence="2">Cytoplasm</location>
    </subcellularLocation>
</comment>
<comment type="function">
    <text evidence="1">Confers resistance to late blight (Phytophthora infestans) races carrying the avirulence gene Avr1. Resistance proteins guard the plant against pathogens that contain an appropriate avirulence protein via an indirect interaction with this avirulence protein. That triggers a defense system including the hypersensitive response, which restricts the pathogen growth.</text>
</comment>
<accession>A0A200R7Y8</accession>
<dbReference type="FunFam" id="3.40.50.300:FF:001091">
    <property type="entry name" value="Probable disease resistance protein At1g61300"/>
    <property type="match status" value="1"/>
</dbReference>